<dbReference type="RefSeq" id="WP_164609415.1">
    <property type="nucleotide sequence ID" value="NZ_JAAIKE010000001.1"/>
</dbReference>
<dbReference type="GO" id="GO:0050661">
    <property type="term" value="F:NADP binding"/>
    <property type="evidence" value="ECO:0007669"/>
    <property type="project" value="TreeGrafter"/>
</dbReference>
<proteinExistence type="predicted"/>
<keyword evidence="3" id="KW-0028">Amino-acid biosynthesis</keyword>
<comment type="pathway">
    <text evidence="1">Metabolic intermediate biosynthesis; chorismate biosynthesis; chorismate from D-erythrose 4-phosphate and phosphoenolpyruvate: step 4/7.</text>
</comment>
<dbReference type="AlphaFoldDB" id="A0A6B3RHA8"/>
<comment type="caution">
    <text evidence="5">The sequence shown here is derived from an EMBL/GenBank/DDBJ whole genome shotgun (WGS) entry which is preliminary data.</text>
</comment>
<evidence type="ECO:0000313" key="5">
    <source>
        <dbReference type="EMBL" id="NEX45417.1"/>
    </source>
</evidence>
<sequence length="304" mass="31858">MISEIPVPNRPDLACADDAPTRQTIRVGLIGSGIGQSKSPALHMVEGAAQGLDYRYELIDLTERGLSPEALPDLLAEAERQGFAGVNITHPCKQRVLPLLDALSEDAQAIGAVNTVVFARGRRMGHNTDWSGFYRSFRQSLPEAKIDHVVQLGAGGGGVAVAHAAIRLGVGHLSVCDIDAAQAERLVSSLNARAGRVVATVIPDPAEAMAQADGLINTTPVGMDAHPGLPLDPALIGTRHWVADIVYFPIETALLAAARAKGCAVLPGGGMAVFQAVGAFELFSGRAADSARMQAHFTTLIRNA</sequence>
<dbReference type="CDD" id="cd01065">
    <property type="entry name" value="NAD_bind_Shikimate_DH"/>
    <property type="match status" value="1"/>
</dbReference>
<dbReference type="InterPro" id="IPR036291">
    <property type="entry name" value="NAD(P)-bd_dom_sf"/>
</dbReference>
<dbReference type="InterPro" id="IPR022893">
    <property type="entry name" value="Shikimate_DH_fam"/>
</dbReference>
<keyword evidence="6" id="KW-1185">Reference proteome</keyword>
<organism evidence="5 6">
    <name type="scientific">Pseudotabrizicola algicola</name>
    <dbReference type="NCBI Taxonomy" id="2709381"/>
    <lineage>
        <taxon>Bacteria</taxon>
        <taxon>Pseudomonadati</taxon>
        <taxon>Pseudomonadota</taxon>
        <taxon>Alphaproteobacteria</taxon>
        <taxon>Rhodobacterales</taxon>
        <taxon>Paracoccaceae</taxon>
        <taxon>Pseudotabrizicola</taxon>
    </lineage>
</organism>
<evidence type="ECO:0000259" key="4">
    <source>
        <dbReference type="Pfam" id="PF08501"/>
    </source>
</evidence>
<dbReference type="InterPro" id="IPR046346">
    <property type="entry name" value="Aminoacid_DH-like_N_sf"/>
</dbReference>
<dbReference type="SUPFAM" id="SSF51735">
    <property type="entry name" value="NAD(P)-binding Rossmann-fold domains"/>
    <property type="match status" value="1"/>
</dbReference>
<evidence type="ECO:0000313" key="6">
    <source>
        <dbReference type="Proteomes" id="UP000481421"/>
    </source>
</evidence>
<dbReference type="PANTHER" id="PTHR21089">
    <property type="entry name" value="SHIKIMATE DEHYDROGENASE"/>
    <property type="match status" value="1"/>
</dbReference>
<keyword evidence="2" id="KW-0560">Oxidoreductase</keyword>
<protein>
    <submittedName>
        <fullName evidence="5">Shikimate dehydrogenase</fullName>
    </submittedName>
</protein>
<evidence type="ECO:0000256" key="1">
    <source>
        <dbReference type="ARBA" id="ARBA00004871"/>
    </source>
</evidence>
<keyword evidence="3" id="KW-0057">Aromatic amino acid biosynthesis</keyword>
<dbReference type="GO" id="GO:0019632">
    <property type="term" value="P:shikimate metabolic process"/>
    <property type="evidence" value="ECO:0007669"/>
    <property type="project" value="TreeGrafter"/>
</dbReference>
<dbReference type="PANTHER" id="PTHR21089:SF1">
    <property type="entry name" value="BIFUNCTIONAL 3-DEHYDROQUINATE DEHYDRATASE_SHIKIMATE DEHYDROGENASE, CHLOROPLASTIC"/>
    <property type="match status" value="1"/>
</dbReference>
<dbReference type="Gene3D" id="3.40.50.720">
    <property type="entry name" value="NAD(P)-binding Rossmann-like Domain"/>
    <property type="match status" value="1"/>
</dbReference>
<evidence type="ECO:0000256" key="3">
    <source>
        <dbReference type="ARBA" id="ARBA00023141"/>
    </source>
</evidence>
<gene>
    <name evidence="5" type="ORF">G3572_04320</name>
</gene>
<dbReference type="Pfam" id="PF08501">
    <property type="entry name" value="Shikimate_dh_N"/>
    <property type="match status" value="1"/>
</dbReference>
<dbReference type="GO" id="GO:0009073">
    <property type="term" value="P:aromatic amino acid family biosynthetic process"/>
    <property type="evidence" value="ECO:0007669"/>
    <property type="project" value="UniProtKB-KW"/>
</dbReference>
<dbReference type="GO" id="GO:0005829">
    <property type="term" value="C:cytosol"/>
    <property type="evidence" value="ECO:0007669"/>
    <property type="project" value="TreeGrafter"/>
</dbReference>
<dbReference type="Gene3D" id="3.40.50.10860">
    <property type="entry name" value="Leucine Dehydrogenase, chain A, domain 1"/>
    <property type="match status" value="1"/>
</dbReference>
<dbReference type="SUPFAM" id="SSF53223">
    <property type="entry name" value="Aminoacid dehydrogenase-like, N-terminal domain"/>
    <property type="match status" value="1"/>
</dbReference>
<name>A0A6B3RHA8_9RHOB</name>
<dbReference type="Proteomes" id="UP000481421">
    <property type="component" value="Unassembled WGS sequence"/>
</dbReference>
<accession>A0A6B3RHA8</accession>
<evidence type="ECO:0000256" key="2">
    <source>
        <dbReference type="ARBA" id="ARBA00023002"/>
    </source>
</evidence>
<dbReference type="NCBIfam" id="NF009201">
    <property type="entry name" value="PRK12549.1"/>
    <property type="match status" value="1"/>
</dbReference>
<dbReference type="InterPro" id="IPR013708">
    <property type="entry name" value="Shikimate_DH-bd_N"/>
</dbReference>
<dbReference type="EMBL" id="JAAIKE010000001">
    <property type="protein sequence ID" value="NEX45417.1"/>
    <property type="molecule type" value="Genomic_DNA"/>
</dbReference>
<dbReference type="GO" id="GO:0009423">
    <property type="term" value="P:chorismate biosynthetic process"/>
    <property type="evidence" value="ECO:0007669"/>
    <property type="project" value="TreeGrafter"/>
</dbReference>
<reference evidence="5 6" key="1">
    <citation type="submission" date="2020-02" db="EMBL/GenBank/DDBJ databases">
        <title>Rhodobacter algicola sp. nov., isolated from microalga culture.</title>
        <authorList>
            <person name="Park C.-Y."/>
        </authorList>
    </citation>
    <scope>NUCLEOTIDE SEQUENCE [LARGE SCALE GENOMIC DNA]</scope>
    <source>
        <strain evidence="5 6">ETT8</strain>
    </source>
</reference>
<feature type="domain" description="Shikimate dehydrogenase substrate binding N-terminal" evidence="4">
    <location>
        <begin position="29"/>
        <end position="116"/>
    </location>
</feature>
<dbReference type="GO" id="GO:0004764">
    <property type="term" value="F:shikimate 3-dehydrogenase (NADP+) activity"/>
    <property type="evidence" value="ECO:0007669"/>
    <property type="project" value="InterPro"/>
</dbReference>